<evidence type="ECO:0000313" key="2">
    <source>
        <dbReference type="EMBL" id="CAG8455385.1"/>
    </source>
</evidence>
<evidence type="ECO:0000313" key="3">
    <source>
        <dbReference type="Proteomes" id="UP000789375"/>
    </source>
</evidence>
<dbReference type="AlphaFoldDB" id="A0A9N8VNA1"/>
<dbReference type="Pfam" id="PF08432">
    <property type="entry name" value="Vfa1"/>
    <property type="match status" value="1"/>
</dbReference>
<dbReference type="GO" id="GO:0007034">
    <property type="term" value="P:vacuolar transport"/>
    <property type="evidence" value="ECO:0007669"/>
    <property type="project" value="TreeGrafter"/>
</dbReference>
<organism evidence="2 3">
    <name type="scientific">Funneliformis mosseae</name>
    <name type="common">Endomycorrhizal fungus</name>
    <name type="synonym">Glomus mosseae</name>
    <dbReference type="NCBI Taxonomy" id="27381"/>
    <lineage>
        <taxon>Eukaryota</taxon>
        <taxon>Fungi</taxon>
        <taxon>Fungi incertae sedis</taxon>
        <taxon>Mucoromycota</taxon>
        <taxon>Glomeromycotina</taxon>
        <taxon>Glomeromycetes</taxon>
        <taxon>Glomerales</taxon>
        <taxon>Glomeraceae</taxon>
        <taxon>Funneliformis</taxon>
    </lineage>
</organism>
<keyword evidence="3" id="KW-1185">Reference proteome</keyword>
<name>A0A9N8VNA1_FUNMO</name>
<proteinExistence type="predicted"/>
<comment type="caution">
    <text evidence="2">The sequence shown here is derived from an EMBL/GenBank/DDBJ whole genome shotgun (WGS) entry which is preliminary data.</text>
</comment>
<reference evidence="2" key="1">
    <citation type="submission" date="2021-06" db="EMBL/GenBank/DDBJ databases">
        <authorList>
            <person name="Kallberg Y."/>
            <person name="Tangrot J."/>
            <person name="Rosling A."/>
        </authorList>
    </citation>
    <scope>NUCLEOTIDE SEQUENCE</scope>
    <source>
        <strain evidence="2">87-6 pot B 2015</strain>
    </source>
</reference>
<dbReference type="InterPro" id="IPR013640">
    <property type="entry name" value="Vfa1"/>
</dbReference>
<evidence type="ECO:0000256" key="1">
    <source>
        <dbReference type="SAM" id="MobiDB-lite"/>
    </source>
</evidence>
<dbReference type="PANTHER" id="PTHR28218">
    <property type="entry name" value="VPS4-ASSOCIATED PROTEIN 1"/>
    <property type="match status" value="1"/>
</dbReference>
<dbReference type="PANTHER" id="PTHR28218:SF1">
    <property type="entry name" value="VPS4-ASSOCIATED PROTEIN 1"/>
    <property type="match status" value="1"/>
</dbReference>
<feature type="region of interest" description="Disordered" evidence="1">
    <location>
        <begin position="56"/>
        <end position="144"/>
    </location>
</feature>
<dbReference type="GO" id="GO:0005768">
    <property type="term" value="C:endosome"/>
    <property type="evidence" value="ECO:0007669"/>
    <property type="project" value="TreeGrafter"/>
</dbReference>
<gene>
    <name evidence="2" type="ORF">FMOSSE_LOCUS1759</name>
</gene>
<dbReference type="EMBL" id="CAJVPP010000204">
    <property type="protein sequence ID" value="CAG8455385.1"/>
    <property type="molecule type" value="Genomic_DNA"/>
</dbReference>
<feature type="compositionally biased region" description="Basic and acidic residues" evidence="1">
    <location>
        <begin position="78"/>
        <end position="120"/>
    </location>
</feature>
<protein>
    <submittedName>
        <fullName evidence="2">16633_t:CDS:1</fullName>
    </submittedName>
</protein>
<dbReference type="Proteomes" id="UP000789375">
    <property type="component" value="Unassembled WGS sequence"/>
</dbReference>
<sequence length="180" mass="20683">MSKKTEQLINLYTHRITTADKPCFICNKFTTSVLRTDNGLDWFYTCESHLSDRGFATPVPEPKPEPTIVVQSTKIKGSQKEDSAKSKSDSATNQEEKDKSKEPTKEGKEEEKEEKKEEKQQVATPKPSIKPQPPRPTKPKQYVLHRNIFYLRQDNLNKKRQKAETQILLSKLPSVPKTLQ</sequence>
<accession>A0A9N8VNA1</accession>